<sequence>MSSLLSCTEAASSMPPCCGHHLSAPVVRLNNSPTLWLDPSGWFCKMRNLLCAHCCMHAATWLLAATCVARN</sequence>
<proteinExistence type="predicted"/>
<dbReference type="KEGG" id="cre:CHLRE_05g242180v5"/>
<accession>A0A2K3DSG2</accession>
<dbReference type="RefSeq" id="XP_042924729.1">
    <property type="nucleotide sequence ID" value="XM_043062420.1"/>
</dbReference>
<evidence type="ECO:0000313" key="1">
    <source>
        <dbReference type="EMBL" id="PNW83473.1"/>
    </source>
</evidence>
<dbReference type="Gramene" id="PNW83473">
    <property type="protein sequence ID" value="PNW83473"/>
    <property type="gene ID" value="CHLRE_05g242180v5"/>
</dbReference>
<reference evidence="1 2" key="1">
    <citation type="journal article" date="2007" name="Science">
        <title>The Chlamydomonas genome reveals the evolution of key animal and plant functions.</title>
        <authorList>
            <person name="Merchant S.S."/>
            <person name="Prochnik S.E."/>
            <person name="Vallon O."/>
            <person name="Harris E.H."/>
            <person name="Karpowicz S.J."/>
            <person name="Witman G.B."/>
            <person name="Terry A."/>
            <person name="Salamov A."/>
            <person name="Fritz-Laylin L.K."/>
            <person name="Marechal-Drouard L."/>
            <person name="Marshall W.F."/>
            <person name="Qu L.H."/>
            <person name="Nelson D.R."/>
            <person name="Sanderfoot A.A."/>
            <person name="Spalding M.H."/>
            <person name="Kapitonov V.V."/>
            <person name="Ren Q."/>
            <person name="Ferris P."/>
            <person name="Lindquist E."/>
            <person name="Shapiro H."/>
            <person name="Lucas S.M."/>
            <person name="Grimwood J."/>
            <person name="Schmutz J."/>
            <person name="Cardol P."/>
            <person name="Cerutti H."/>
            <person name="Chanfreau G."/>
            <person name="Chen C.L."/>
            <person name="Cognat V."/>
            <person name="Croft M.T."/>
            <person name="Dent R."/>
            <person name="Dutcher S."/>
            <person name="Fernandez E."/>
            <person name="Fukuzawa H."/>
            <person name="Gonzalez-Ballester D."/>
            <person name="Gonzalez-Halphen D."/>
            <person name="Hallmann A."/>
            <person name="Hanikenne M."/>
            <person name="Hippler M."/>
            <person name="Inwood W."/>
            <person name="Jabbari K."/>
            <person name="Kalanon M."/>
            <person name="Kuras R."/>
            <person name="Lefebvre P.A."/>
            <person name="Lemaire S.D."/>
            <person name="Lobanov A.V."/>
            <person name="Lohr M."/>
            <person name="Manuell A."/>
            <person name="Meier I."/>
            <person name="Mets L."/>
            <person name="Mittag M."/>
            <person name="Mittelmeier T."/>
            <person name="Moroney J.V."/>
            <person name="Moseley J."/>
            <person name="Napoli C."/>
            <person name="Nedelcu A.M."/>
            <person name="Niyogi K."/>
            <person name="Novoselov S.V."/>
            <person name="Paulsen I.T."/>
            <person name="Pazour G."/>
            <person name="Purton S."/>
            <person name="Ral J.P."/>
            <person name="Riano-Pachon D.M."/>
            <person name="Riekhof W."/>
            <person name="Rymarquis L."/>
            <person name="Schroda M."/>
            <person name="Stern D."/>
            <person name="Umen J."/>
            <person name="Willows R."/>
            <person name="Wilson N."/>
            <person name="Zimmer S.L."/>
            <person name="Allmer J."/>
            <person name="Balk J."/>
            <person name="Bisova K."/>
            <person name="Chen C.J."/>
            <person name="Elias M."/>
            <person name="Gendler K."/>
            <person name="Hauser C."/>
            <person name="Lamb M.R."/>
            <person name="Ledford H."/>
            <person name="Long J.C."/>
            <person name="Minagawa J."/>
            <person name="Page M.D."/>
            <person name="Pan J."/>
            <person name="Pootakham W."/>
            <person name="Roje S."/>
            <person name="Rose A."/>
            <person name="Stahlberg E."/>
            <person name="Terauchi A.M."/>
            <person name="Yang P."/>
            <person name="Ball S."/>
            <person name="Bowler C."/>
            <person name="Dieckmann C.L."/>
            <person name="Gladyshev V.N."/>
            <person name="Green P."/>
            <person name="Jorgensen R."/>
            <person name="Mayfield S."/>
            <person name="Mueller-Roeber B."/>
            <person name="Rajamani S."/>
            <person name="Sayre R.T."/>
            <person name="Brokstein P."/>
            <person name="Dubchak I."/>
            <person name="Goodstein D."/>
            <person name="Hornick L."/>
            <person name="Huang Y.W."/>
            <person name="Jhaveri J."/>
            <person name="Luo Y."/>
            <person name="Martinez D."/>
            <person name="Ngau W.C."/>
            <person name="Otillar B."/>
            <person name="Poliakov A."/>
            <person name="Porter A."/>
            <person name="Szajkowski L."/>
            <person name="Werner G."/>
            <person name="Zhou K."/>
            <person name="Grigoriev I.V."/>
            <person name="Rokhsar D.S."/>
            <person name="Grossman A.R."/>
        </authorList>
    </citation>
    <scope>NUCLEOTIDE SEQUENCE [LARGE SCALE GENOMIC DNA]</scope>
    <source>
        <strain evidence="2">CC-503</strain>
    </source>
</reference>
<dbReference type="InParanoid" id="A0A2K3DSG2"/>
<gene>
    <name evidence="1" type="ORF">CHLRE_05g242180v5</name>
</gene>
<dbReference type="EMBL" id="CM008966">
    <property type="protein sequence ID" value="PNW83473.1"/>
    <property type="molecule type" value="Genomic_DNA"/>
</dbReference>
<organism evidence="1 2">
    <name type="scientific">Chlamydomonas reinhardtii</name>
    <name type="common">Chlamydomonas smithii</name>
    <dbReference type="NCBI Taxonomy" id="3055"/>
    <lineage>
        <taxon>Eukaryota</taxon>
        <taxon>Viridiplantae</taxon>
        <taxon>Chlorophyta</taxon>
        <taxon>core chlorophytes</taxon>
        <taxon>Chlorophyceae</taxon>
        <taxon>CS clade</taxon>
        <taxon>Chlamydomonadales</taxon>
        <taxon>Chlamydomonadaceae</taxon>
        <taxon>Chlamydomonas</taxon>
    </lineage>
</organism>
<name>A0A2K3DSG2_CHLRE</name>
<evidence type="ECO:0000313" key="2">
    <source>
        <dbReference type="Proteomes" id="UP000006906"/>
    </source>
</evidence>
<protein>
    <submittedName>
        <fullName evidence="1">Uncharacterized protein</fullName>
    </submittedName>
</protein>
<dbReference type="GeneID" id="66053450"/>
<keyword evidence="2" id="KW-1185">Reference proteome</keyword>
<dbReference type="Proteomes" id="UP000006906">
    <property type="component" value="Chromosome 5"/>
</dbReference>
<dbReference type="AlphaFoldDB" id="A0A2K3DSG2"/>